<accession>A0A2P8IF62</accession>
<dbReference type="Proteomes" id="UP000241118">
    <property type="component" value="Unassembled WGS sequence"/>
</dbReference>
<comment type="caution">
    <text evidence="2">The sequence shown here is derived from an EMBL/GenBank/DDBJ whole genome shotgun (WGS) entry which is preliminary data.</text>
</comment>
<evidence type="ECO:0000313" key="2">
    <source>
        <dbReference type="EMBL" id="PSL57097.1"/>
    </source>
</evidence>
<sequence length="237" mass="25349">MTEMRSSTPPVGALDVDVAELARLLTAEQRRGMAEFRNDLDAIGTLRPSGAAGEEAWIREAALIGHLGRTVGRDLADTLGRAIRALPDSRLSTSAGDRPVPWFAIAAKVPVYDVEPTATPPSRLSTSPNMAEVIDFVHRAFPSLEPELIDPQELPSRYANLRHPRHEALLEGTIGLIHRNLGWWAVIAFVLSLSAAADCAPPGWAAWPVHVHLLAACVGGWTLTVVGGCVLSIAPVA</sequence>
<feature type="transmembrane region" description="Helical" evidence="1">
    <location>
        <begin position="209"/>
        <end position="234"/>
    </location>
</feature>
<gene>
    <name evidence="2" type="ORF">B0I31_10274</name>
</gene>
<proteinExistence type="predicted"/>
<organism evidence="2 3">
    <name type="scientific">Saccharothrix carnea</name>
    <dbReference type="NCBI Taxonomy" id="1280637"/>
    <lineage>
        <taxon>Bacteria</taxon>
        <taxon>Bacillati</taxon>
        <taxon>Actinomycetota</taxon>
        <taxon>Actinomycetes</taxon>
        <taxon>Pseudonocardiales</taxon>
        <taxon>Pseudonocardiaceae</taxon>
        <taxon>Saccharothrix</taxon>
    </lineage>
</organism>
<dbReference type="RefSeq" id="WP_106614101.1">
    <property type="nucleotide sequence ID" value="NZ_PYAX01000002.1"/>
</dbReference>
<dbReference type="EMBL" id="PYAX01000002">
    <property type="protein sequence ID" value="PSL57097.1"/>
    <property type="molecule type" value="Genomic_DNA"/>
</dbReference>
<evidence type="ECO:0000256" key="1">
    <source>
        <dbReference type="SAM" id="Phobius"/>
    </source>
</evidence>
<keyword evidence="1" id="KW-0472">Membrane</keyword>
<name>A0A2P8IF62_SACCR</name>
<protein>
    <submittedName>
        <fullName evidence="2">Uncharacterized protein</fullName>
    </submittedName>
</protein>
<keyword evidence="1" id="KW-0812">Transmembrane</keyword>
<reference evidence="2 3" key="1">
    <citation type="submission" date="2018-03" db="EMBL/GenBank/DDBJ databases">
        <title>Genomic Encyclopedia of Type Strains, Phase III (KMG-III): the genomes of soil and plant-associated and newly described type strains.</title>
        <authorList>
            <person name="Whitman W."/>
        </authorList>
    </citation>
    <scope>NUCLEOTIDE SEQUENCE [LARGE SCALE GENOMIC DNA]</scope>
    <source>
        <strain evidence="2 3">CGMCC 4.7097</strain>
    </source>
</reference>
<feature type="transmembrane region" description="Helical" evidence="1">
    <location>
        <begin position="181"/>
        <end position="197"/>
    </location>
</feature>
<keyword evidence="1" id="KW-1133">Transmembrane helix</keyword>
<dbReference type="AlphaFoldDB" id="A0A2P8IF62"/>
<keyword evidence="3" id="KW-1185">Reference proteome</keyword>
<evidence type="ECO:0000313" key="3">
    <source>
        <dbReference type="Proteomes" id="UP000241118"/>
    </source>
</evidence>